<dbReference type="PANTHER" id="PTHR39209:SF2">
    <property type="entry name" value="CYTOPLASMIC PROTEIN"/>
    <property type="match status" value="1"/>
</dbReference>
<feature type="domain" description="B3/B4 tRNA-binding" evidence="1">
    <location>
        <begin position="92"/>
        <end position="244"/>
    </location>
</feature>
<dbReference type="EMBL" id="LR700248">
    <property type="protein sequence ID" value="VVH83210.1"/>
    <property type="molecule type" value="Genomic_DNA"/>
</dbReference>
<accession>A0A5E5R620</accession>
<dbReference type="Pfam" id="PF03483">
    <property type="entry name" value="B3_4"/>
    <property type="match status" value="1"/>
</dbReference>
<dbReference type="GO" id="GO:0004826">
    <property type="term" value="F:phenylalanine-tRNA ligase activity"/>
    <property type="evidence" value="ECO:0007669"/>
    <property type="project" value="InterPro"/>
</dbReference>
<dbReference type="AlphaFoldDB" id="A0A5E5R620"/>
<dbReference type="GO" id="GO:0003723">
    <property type="term" value="F:RNA binding"/>
    <property type="evidence" value="ECO:0007669"/>
    <property type="project" value="InterPro"/>
</dbReference>
<evidence type="ECO:0000313" key="2">
    <source>
        <dbReference type="EMBL" id="VVH83210.1"/>
    </source>
</evidence>
<dbReference type="InterPro" id="IPR020825">
    <property type="entry name" value="Phe-tRNA_synthase-like_B3/B4"/>
</dbReference>
<dbReference type="PANTHER" id="PTHR39209">
    <property type="match status" value="1"/>
</dbReference>
<gene>
    <name evidence="2" type="ORF">TUEID40_04405</name>
</gene>
<name>A0A5E5R620_PSEAI</name>
<dbReference type="Gene3D" id="3.50.40.10">
    <property type="entry name" value="Phenylalanyl-trna Synthetase, Chain B, domain 3"/>
    <property type="match status" value="1"/>
</dbReference>
<organism evidence="2">
    <name type="scientific">Pseudomonas aeruginosa</name>
    <dbReference type="NCBI Taxonomy" id="287"/>
    <lineage>
        <taxon>Bacteria</taxon>
        <taxon>Pseudomonadati</taxon>
        <taxon>Pseudomonadota</taxon>
        <taxon>Gammaproteobacteria</taxon>
        <taxon>Pseudomonadales</taxon>
        <taxon>Pseudomonadaceae</taxon>
        <taxon>Pseudomonas</taxon>
    </lineage>
</organism>
<dbReference type="SMART" id="SM00873">
    <property type="entry name" value="B3_4"/>
    <property type="match status" value="1"/>
</dbReference>
<proteinExistence type="predicted"/>
<reference evidence="2" key="1">
    <citation type="submission" date="2019-09" db="EMBL/GenBank/DDBJ databases">
        <authorList>
            <person name="Gross C."/>
            <person name="Bohn E."/>
        </authorList>
    </citation>
    <scope>NUCLEOTIDE SEQUENCE</scope>
    <source>
        <strain evidence="2">ID40</strain>
    </source>
</reference>
<sequence length="267" mass="29012">MVEIHLPLYAPAKPNAPPPPSHRTLKTTMPEHAPILPVIAAEVAALAPGFRALSLTVEAAPIVRPEIADRAVERACQALARGEPDWAEAHLAAWAEAFRRFGAKPQRTPCSAEALRKRALRDGGLPSIDPVVDLYNAISVQFAIPVGGENLAAYAGTPRLVVADGSETFDTLKNGEAVDESPDPGEVVWRDDLGVTCRRWNWRQGVRTRLDASARRMWFILESLPEMPLAALHEAGGLLLDELRLMMPGMRADSRLLCVATEPTDSV</sequence>
<protein>
    <submittedName>
        <fullName evidence="2">B3/4 domain protein</fullName>
    </submittedName>
</protein>
<dbReference type="SUPFAM" id="SSF56037">
    <property type="entry name" value="PheT/TilS domain"/>
    <property type="match status" value="1"/>
</dbReference>
<dbReference type="InterPro" id="IPR005146">
    <property type="entry name" value="B3/B4_tRNA-bd"/>
</dbReference>
<evidence type="ECO:0000259" key="1">
    <source>
        <dbReference type="SMART" id="SM00873"/>
    </source>
</evidence>